<dbReference type="PANTHER" id="PTHR13914:SF0">
    <property type="entry name" value="PROLINE DEHYDROGENASE 1, MITOCHONDRIAL"/>
    <property type="match status" value="1"/>
</dbReference>
<evidence type="ECO:0000256" key="1">
    <source>
        <dbReference type="ARBA" id="ARBA00005869"/>
    </source>
</evidence>
<accession>A0ABP0UB30</accession>
<protein>
    <recommendedName>
        <fullName evidence="2 5">Proline dehydrogenase</fullName>
        <ecNumber evidence="2 5">1.5.5.2</ecNumber>
    </recommendedName>
</protein>
<dbReference type="InterPro" id="IPR002872">
    <property type="entry name" value="Proline_DH_dom"/>
</dbReference>
<dbReference type="Proteomes" id="UP001497512">
    <property type="component" value="Chromosome 2"/>
</dbReference>
<keyword evidence="5" id="KW-0285">Flavoprotein</keyword>
<evidence type="ECO:0000256" key="5">
    <source>
        <dbReference type="RuleBase" id="RU364054"/>
    </source>
</evidence>
<evidence type="ECO:0000259" key="6">
    <source>
        <dbReference type="Pfam" id="PF01619"/>
    </source>
</evidence>
<dbReference type="InterPro" id="IPR015659">
    <property type="entry name" value="Proline_oxidase"/>
</dbReference>
<evidence type="ECO:0000256" key="4">
    <source>
        <dbReference type="ARBA" id="ARBA00023062"/>
    </source>
</evidence>
<sequence>MAWRTGREISKLSDAGSRPRFQGLTKTILTMRGSTTKAELYSNGDQRITDNILQTSNGELLYAGVTSKELLRTLCNLHLVGYEPVVDASIKVLTSPLMQSALFRVPVLQAVKYTAYSHFCAGENIAEASTTLKNMWKLGLRGIMDYGLEDATDSQSCDKNLTDFVNVVHQSAVLPSGSVSFACVKITAICPIQLLERVSNLLRWQHKNAKFKLPWRQEVMPVLANSSPTYHVKVAPEPLTREEENDLSLAHLRLWKLCEACDQEGVPLLVDAEYSSVQPAIDYMVHAAALDFNKGSQPLVYGTIQAYLKDAFPRLSLAAKDASKRGISYGVKLVRGAYLSREVELASSLHAPSPIHKNIEETHSCYDSCAAFMLEQAACGDGSVVLATHNMDSGRIAALKAEELGLSKEDPRLQFAQLKGMADVLSLALTHAGFRVSKYLAFGPVYQVVPYLVRRAQENRGLLGNTALERQFIRRELRRRLQESAGL</sequence>
<organism evidence="7 8">
    <name type="scientific">Sphagnum troendelagicum</name>
    <dbReference type="NCBI Taxonomy" id="128251"/>
    <lineage>
        <taxon>Eukaryota</taxon>
        <taxon>Viridiplantae</taxon>
        <taxon>Streptophyta</taxon>
        <taxon>Embryophyta</taxon>
        <taxon>Bryophyta</taxon>
        <taxon>Sphagnophytina</taxon>
        <taxon>Sphagnopsida</taxon>
        <taxon>Sphagnales</taxon>
        <taxon>Sphagnaceae</taxon>
        <taxon>Sphagnum</taxon>
    </lineage>
</organism>
<evidence type="ECO:0000313" key="7">
    <source>
        <dbReference type="EMBL" id="CAK9216877.1"/>
    </source>
</evidence>
<dbReference type="Pfam" id="PF01619">
    <property type="entry name" value="Pro_dh"/>
    <property type="match status" value="1"/>
</dbReference>
<comment type="catalytic activity">
    <reaction evidence="5">
        <text>L-proline + a quinone = (S)-1-pyrroline-5-carboxylate + a quinol + H(+)</text>
        <dbReference type="Rhea" id="RHEA:23784"/>
        <dbReference type="ChEBI" id="CHEBI:15378"/>
        <dbReference type="ChEBI" id="CHEBI:17388"/>
        <dbReference type="ChEBI" id="CHEBI:24646"/>
        <dbReference type="ChEBI" id="CHEBI:60039"/>
        <dbReference type="ChEBI" id="CHEBI:132124"/>
        <dbReference type="EC" id="1.5.5.2"/>
    </reaction>
</comment>
<feature type="domain" description="Proline dehydrogenase" evidence="6">
    <location>
        <begin position="178"/>
        <end position="461"/>
    </location>
</feature>
<dbReference type="PANTHER" id="PTHR13914">
    <property type="entry name" value="PROLINE OXIDASE"/>
    <property type="match status" value="1"/>
</dbReference>
<keyword evidence="4 5" id="KW-0642">Proline metabolism</keyword>
<comment type="cofactor">
    <cofactor evidence="5">
        <name>FAD</name>
        <dbReference type="ChEBI" id="CHEBI:57692"/>
    </cofactor>
</comment>
<dbReference type="Gene3D" id="3.20.20.220">
    <property type="match status" value="1"/>
</dbReference>
<reference evidence="7" key="1">
    <citation type="submission" date="2024-02" db="EMBL/GenBank/DDBJ databases">
        <authorList>
            <consortium name="ELIXIR-Norway"/>
            <consortium name="Elixir Norway"/>
        </authorList>
    </citation>
    <scope>NUCLEOTIDE SEQUENCE</scope>
</reference>
<comment type="similarity">
    <text evidence="1 5">Belongs to the proline oxidase family.</text>
</comment>
<evidence type="ECO:0000313" key="8">
    <source>
        <dbReference type="Proteomes" id="UP001497512"/>
    </source>
</evidence>
<proteinExistence type="inferred from homology"/>
<dbReference type="EMBL" id="OZ019894">
    <property type="protein sequence ID" value="CAK9216877.1"/>
    <property type="molecule type" value="Genomic_DNA"/>
</dbReference>
<comment type="function">
    <text evidence="5">Converts proline to delta-1-pyrroline-5-carboxylate.</text>
</comment>
<evidence type="ECO:0000256" key="3">
    <source>
        <dbReference type="ARBA" id="ARBA00023002"/>
    </source>
</evidence>
<dbReference type="InterPro" id="IPR029041">
    <property type="entry name" value="FAD-linked_oxidoreductase-like"/>
</dbReference>
<dbReference type="SUPFAM" id="SSF51730">
    <property type="entry name" value="FAD-linked oxidoreductase"/>
    <property type="match status" value="1"/>
</dbReference>
<name>A0ABP0UB30_9BRYO</name>
<keyword evidence="5" id="KW-0274">FAD</keyword>
<dbReference type="EC" id="1.5.5.2" evidence="2 5"/>
<keyword evidence="3 5" id="KW-0560">Oxidoreductase</keyword>
<gene>
    <name evidence="7" type="ORF">CSSPTR1EN2_LOCUS13690</name>
</gene>
<keyword evidence="8" id="KW-1185">Reference proteome</keyword>
<evidence type="ECO:0000256" key="2">
    <source>
        <dbReference type="ARBA" id="ARBA00012695"/>
    </source>
</evidence>